<dbReference type="PANTHER" id="PTHR43284:SF1">
    <property type="entry name" value="ASPARAGINE SYNTHETASE"/>
    <property type="match status" value="1"/>
</dbReference>
<dbReference type="InterPro" id="IPR051786">
    <property type="entry name" value="ASN_synthetase/amidase"/>
</dbReference>
<dbReference type="PANTHER" id="PTHR43284">
    <property type="entry name" value="ASPARAGINE SYNTHETASE (GLUTAMINE-HYDROLYZING)"/>
    <property type="match status" value="1"/>
</dbReference>
<dbReference type="EMBL" id="VSRL01000303">
    <property type="protein sequence ID" value="NKE62979.1"/>
    <property type="molecule type" value="Genomic_DNA"/>
</dbReference>
<dbReference type="InterPro" id="IPR001962">
    <property type="entry name" value="Asn_synthase"/>
</dbReference>
<dbReference type="EC" id="6.3.5.4" evidence="2"/>
<feature type="domain" description="Asparagine synthetase" evidence="5">
    <location>
        <begin position="198"/>
        <end position="585"/>
    </location>
</feature>
<evidence type="ECO:0000313" key="7">
    <source>
        <dbReference type="Proteomes" id="UP001515943"/>
    </source>
</evidence>
<dbReference type="SUPFAM" id="SSF52402">
    <property type="entry name" value="Adenine nucleotide alpha hydrolases-like"/>
    <property type="match status" value="1"/>
</dbReference>
<sequence length="594" mass="64986">MTTSTELRRRRGTSRQSCSIWGRCSTSLSGVEAVPMIPSDRATNRISATDSVGSLEIFGQCFAEDHALAQGLVDYLGSGEHHRITEQVGCYSAALEQAGEITLFADPVGQFPLFYDRSGRYSTKASDLGVDIDRGYLATRLACLDSTGMLENRSLYQEVRRVREGHALRVKDGQLDERPFAPLRVDPDLSAADAAEMLQESLTAAVRARALSARRLVSDLSGGLDSTSLAYLALDDVAELPVFTHYNPESPVLDDVERAERYVRSEPRFDQQVVKVSAEHLPYQELVSMGDEPHPASIACGPARLRLSAAAALGADVHLVGEGGDAVLWAPGAYFIDLARRGDLATLWRHCFAWARLRNRSPLSVFRRAVVMAGLGRRRALLRLADTLERGRLVDDMSWEVSVIARWDLPQVHWFTRSTRHLLAAQARFAADQESDVDSAEFAVLSQLRLHGFAQRVLREAGDEVGVAVHAPFLDTAVVRAATTIPAHRRADPTVAKPLLKKALAGLVPDRVLSRETKGDYSREAYQGLRRAAPCLRKLLADSAAADFGLIDPVPVLQTIEDAVNGLRVPWGALNQVLAVEVWLRANAGEVAST</sequence>
<name>A0ABX1FVA5_9PSEU</name>
<comment type="caution">
    <text evidence="6">The sequence shown here is derived from an EMBL/GenBank/DDBJ whole genome shotgun (WGS) entry which is preliminary data.</text>
</comment>
<proteinExistence type="predicted"/>
<dbReference type="Pfam" id="PF00733">
    <property type="entry name" value="Asn_synthase"/>
    <property type="match status" value="1"/>
</dbReference>
<evidence type="ECO:0000256" key="3">
    <source>
        <dbReference type="ARBA" id="ARBA00022888"/>
    </source>
</evidence>
<reference evidence="6 7" key="1">
    <citation type="submission" date="2019-08" db="EMBL/GenBank/DDBJ databases">
        <title>Lentzea from Indian Himalayas.</title>
        <authorList>
            <person name="Mandal S."/>
            <person name="Mallick Gupta A."/>
            <person name="Maiti P.K."/>
            <person name="Sarkar J."/>
            <person name="Mandal S."/>
        </authorList>
    </citation>
    <scope>NUCLEOTIDE SEQUENCE [LARGE SCALE GENOMIC DNA]</scope>
    <source>
        <strain evidence="6 7">PSKA42</strain>
    </source>
</reference>
<accession>A0ABX1FVA5</accession>
<evidence type="ECO:0000256" key="1">
    <source>
        <dbReference type="ARBA" id="ARBA00005187"/>
    </source>
</evidence>
<protein>
    <recommendedName>
        <fullName evidence="2">asparagine synthase (glutamine-hydrolyzing)</fullName>
        <ecNumber evidence="2">6.3.5.4</ecNumber>
    </recommendedName>
</protein>
<dbReference type="InterPro" id="IPR029055">
    <property type="entry name" value="Ntn_hydrolases_N"/>
</dbReference>
<dbReference type="InterPro" id="IPR014729">
    <property type="entry name" value="Rossmann-like_a/b/a_fold"/>
</dbReference>
<comment type="pathway">
    <text evidence="1">Amino-acid biosynthesis; L-asparagine biosynthesis; L-asparagine from L-aspartate (L-Gln route): step 1/1.</text>
</comment>
<dbReference type="Proteomes" id="UP001515943">
    <property type="component" value="Unassembled WGS sequence"/>
</dbReference>
<keyword evidence="3" id="KW-0061">Asparagine biosynthesis</keyword>
<gene>
    <name evidence="6" type="ORF">FXN61_42170</name>
</gene>
<keyword evidence="7" id="KW-1185">Reference proteome</keyword>
<evidence type="ECO:0000256" key="4">
    <source>
        <dbReference type="ARBA" id="ARBA00048741"/>
    </source>
</evidence>
<evidence type="ECO:0000256" key="2">
    <source>
        <dbReference type="ARBA" id="ARBA00012737"/>
    </source>
</evidence>
<dbReference type="Gene3D" id="3.40.50.620">
    <property type="entry name" value="HUPs"/>
    <property type="match status" value="2"/>
</dbReference>
<evidence type="ECO:0000259" key="5">
    <source>
        <dbReference type="Pfam" id="PF00733"/>
    </source>
</evidence>
<dbReference type="SUPFAM" id="SSF56235">
    <property type="entry name" value="N-terminal nucleophile aminohydrolases (Ntn hydrolases)"/>
    <property type="match status" value="1"/>
</dbReference>
<keyword evidence="3" id="KW-0028">Amino-acid biosynthesis</keyword>
<evidence type="ECO:0000313" key="6">
    <source>
        <dbReference type="EMBL" id="NKE62979.1"/>
    </source>
</evidence>
<comment type="catalytic activity">
    <reaction evidence="4">
        <text>L-aspartate + L-glutamine + ATP + H2O = L-asparagine + L-glutamate + AMP + diphosphate + H(+)</text>
        <dbReference type="Rhea" id="RHEA:12228"/>
        <dbReference type="ChEBI" id="CHEBI:15377"/>
        <dbReference type="ChEBI" id="CHEBI:15378"/>
        <dbReference type="ChEBI" id="CHEBI:29985"/>
        <dbReference type="ChEBI" id="CHEBI:29991"/>
        <dbReference type="ChEBI" id="CHEBI:30616"/>
        <dbReference type="ChEBI" id="CHEBI:33019"/>
        <dbReference type="ChEBI" id="CHEBI:58048"/>
        <dbReference type="ChEBI" id="CHEBI:58359"/>
        <dbReference type="ChEBI" id="CHEBI:456215"/>
        <dbReference type="EC" id="6.3.5.4"/>
    </reaction>
</comment>
<organism evidence="6 7">
    <name type="scientific">Lentzea indica</name>
    <dbReference type="NCBI Taxonomy" id="2604800"/>
    <lineage>
        <taxon>Bacteria</taxon>
        <taxon>Bacillati</taxon>
        <taxon>Actinomycetota</taxon>
        <taxon>Actinomycetes</taxon>
        <taxon>Pseudonocardiales</taxon>
        <taxon>Pseudonocardiaceae</taxon>
        <taxon>Lentzea</taxon>
    </lineage>
</organism>